<dbReference type="Proteomes" id="UP000564385">
    <property type="component" value="Unassembled WGS sequence"/>
</dbReference>
<sequence length="278" mass="30758">MKLPMSFRCTVLPLLFFGLAGSVAVTASAQEKTIASQKILTIQREYTKPGKEGAAHEKSEAAFSKAMADAKVTDHYYALTSLSGRPRVLFLSTYPSFAEIEAERKKVNGNASLSAELDRANEADGDLLAETNSSMWIRRDDMSLNQGYRVGARYEELTQFVVRPGHMGEWTELVKLVIGAYKKGVPDAHWGTYEMVYGGGSTFLVITTLRSGEEIDSNFAKDPKFIEALGPEGLKRLEALEASCVESRQSNLFRIAPTMSYPPEQLVQAEPDFWTPKP</sequence>
<evidence type="ECO:0000313" key="3">
    <source>
        <dbReference type="Proteomes" id="UP000564385"/>
    </source>
</evidence>
<gene>
    <name evidence="2" type="ORF">HDF08_003354</name>
</gene>
<name>A0A852VPG2_9BACT</name>
<reference evidence="2 3" key="1">
    <citation type="submission" date="2020-07" db="EMBL/GenBank/DDBJ databases">
        <title>Genomic Encyclopedia of Type Strains, Phase IV (KMG-V): Genome sequencing to study the core and pangenomes of soil and plant-associated prokaryotes.</title>
        <authorList>
            <person name="Whitman W."/>
        </authorList>
    </citation>
    <scope>NUCLEOTIDE SEQUENCE [LARGE SCALE GENOMIC DNA]</scope>
    <source>
        <strain evidence="2 3">M8UP22</strain>
    </source>
</reference>
<evidence type="ECO:0008006" key="4">
    <source>
        <dbReference type="Google" id="ProtNLM"/>
    </source>
</evidence>
<dbReference type="AlphaFoldDB" id="A0A852VPG2"/>
<evidence type="ECO:0000313" key="2">
    <source>
        <dbReference type="EMBL" id="NYF91252.1"/>
    </source>
</evidence>
<organism evidence="2 3">
    <name type="scientific">Tunturiibacter lichenicola</name>
    <dbReference type="NCBI Taxonomy" id="2051959"/>
    <lineage>
        <taxon>Bacteria</taxon>
        <taxon>Pseudomonadati</taxon>
        <taxon>Acidobacteriota</taxon>
        <taxon>Terriglobia</taxon>
        <taxon>Terriglobales</taxon>
        <taxon>Acidobacteriaceae</taxon>
        <taxon>Tunturiibacter</taxon>
    </lineage>
</organism>
<feature type="signal peptide" evidence="1">
    <location>
        <begin position="1"/>
        <end position="29"/>
    </location>
</feature>
<proteinExistence type="predicted"/>
<feature type="chain" id="PRO_5032955141" description="NIPSNAP protein" evidence="1">
    <location>
        <begin position="30"/>
        <end position="278"/>
    </location>
</feature>
<evidence type="ECO:0000256" key="1">
    <source>
        <dbReference type="SAM" id="SignalP"/>
    </source>
</evidence>
<comment type="caution">
    <text evidence="2">The sequence shown here is derived from an EMBL/GenBank/DDBJ whole genome shotgun (WGS) entry which is preliminary data.</text>
</comment>
<keyword evidence="1" id="KW-0732">Signal</keyword>
<protein>
    <recommendedName>
        <fullName evidence="4">NIPSNAP protein</fullName>
    </recommendedName>
</protein>
<accession>A0A852VPG2</accession>
<dbReference type="EMBL" id="JACCCU010000002">
    <property type="protein sequence ID" value="NYF91252.1"/>
    <property type="molecule type" value="Genomic_DNA"/>
</dbReference>